<dbReference type="InterPro" id="IPR051405">
    <property type="entry name" value="phD/YefM_antitoxin"/>
</dbReference>
<dbReference type="OrthoDB" id="9802003at2"/>
<evidence type="ECO:0000313" key="4">
    <source>
        <dbReference type="EMBL" id="SCS37796.1"/>
    </source>
</evidence>
<name>A0A1D4HKW0_9STAP</name>
<dbReference type="Gene3D" id="3.40.1620.10">
    <property type="entry name" value="YefM-like domain"/>
    <property type="match status" value="1"/>
</dbReference>
<dbReference type="RefSeq" id="WP_069994386.1">
    <property type="nucleotide sequence ID" value="NZ_FMPG01000001.1"/>
</dbReference>
<gene>
    <name evidence="4" type="primary">yefM_1</name>
    <name evidence="4" type="ORF">SAMEA2297795_00385</name>
    <name evidence="3" type="ORF">SAMEA2297796_00240</name>
</gene>
<dbReference type="NCBIfam" id="TIGR01552">
    <property type="entry name" value="phd_fam"/>
    <property type="match status" value="1"/>
</dbReference>
<comment type="function">
    <text evidence="2">Antitoxin component of a type II toxin-antitoxin (TA) system.</text>
</comment>
<reference evidence="3 5" key="2">
    <citation type="submission" date="2016-09" db="EMBL/GenBank/DDBJ databases">
        <authorList>
            <consortium name="Pathogen Informatics"/>
            <person name="Sun Q."/>
            <person name="Inoue M."/>
        </authorList>
    </citation>
    <scope>NUCLEOTIDE SEQUENCE [LARGE SCALE GENOMIC DNA]</scope>
    <source>
        <strain evidence="3 5">82C</strain>
    </source>
</reference>
<dbReference type="EMBL" id="FMPG01000001">
    <property type="protein sequence ID" value="SCS37796.1"/>
    <property type="molecule type" value="Genomic_DNA"/>
</dbReference>
<dbReference type="AlphaFoldDB" id="A0A1D4HKW0"/>
<proteinExistence type="inferred from homology"/>
<reference evidence="4 6" key="1">
    <citation type="submission" date="2016-09" db="EMBL/GenBank/DDBJ databases">
        <authorList>
            <consortium name="Pathogen Informatics"/>
        </authorList>
    </citation>
    <scope>NUCLEOTIDE SEQUENCE [LARGE SCALE GENOMIC DNA]</scope>
    <source>
        <strain evidence="4 6">82B</strain>
    </source>
</reference>
<dbReference type="PANTHER" id="PTHR33713">
    <property type="entry name" value="ANTITOXIN YAFN-RELATED"/>
    <property type="match status" value="1"/>
</dbReference>
<evidence type="ECO:0000256" key="2">
    <source>
        <dbReference type="RuleBase" id="RU362080"/>
    </source>
</evidence>
<dbReference type="InterPro" id="IPR036165">
    <property type="entry name" value="YefM-like_sf"/>
</dbReference>
<dbReference type="Proteomes" id="UP000095412">
    <property type="component" value="Unassembled WGS sequence"/>
</dbReference>
<organism evidence="4 6">
    <name type="scientific">Staphylococcus caeli</name>
    <dbReference type="NCBI Taxonomy" id="2201815"/>
    <lineage>
        <taxon>Bacteria</taxon>
        <taxon>Bacillati</taxon>
        <taxon>Bacillota</taxon>
        <taxon>Bacilli</taxon>
        <taxon>Bacillales</taxon>
        <taxon>Staphylococcaceae</taxon>
        <taxon>Staphylococcus</taxon>
    </lineage>
</organism>
<dbReference type="SUPFAM" id="SSF143120">
    <property type="entry name" value="YefM-like"/>
    <property type="match status" value="1"/>
</dbReference>
<accession>A0A1D4HKW0</accession>
<dbReference type="PANTHER" id="PTHR33713:SF6">
    <property type="entry name" value="ANTITOXIN YEFM"/>
    <property type="match status" value="1"/>
</dbReference>
<dbReference type="EMBL" id="FMPI01000001">
    <property type="protein sequence ID" value="SCS29031.1"/>
    <property type="molecule type" value="Genomic_DNA"/>
</dbReference>
<keyword evidence="5" id="KW-1185">Reference proteome</keyword>
<dbReference type="InterPro" id="IPR006442">
    <property type="entry name" value="Antitoxin_Phd/YefM"/>
</dbReference>
<dbReference type="Proteomes" id="UP000095768">
    <property type="component" value="Unassembled WGS sequence"/>
</dbReference>
<evidence type="ECO:0000256" key="1">
    <source>
        <dbReference type="ARBA" id="ARBA00009981"/>
    </source>
</evidence>
<evidence type="ECO:0000313" key="5">
    <source>
        <dbReference type="Proteomes" id="UP000095412"/>
    </source>
</evidence>
<dbReference type="Pfam" id="PF02604">
    <property type="entry name" value="PhdYeFM_antitox"/>
    <property type="match status" value="1"/>
</dbReference>
<comment type="similarity">
    <text evidence="1 2">Belongs to the phD/YefM antitoxin family.</text>
</comment>
<evidence type="ECO:0000313" key="3">
    <source>
        <dbReference type="EMBL" id="SCS29031.1"/>
    </source>
</evidence>
<protein>
    <recommendedName>
        <fullName evidence="2">Antitoxin</fullName>
    </recommendedName>
</protein>
<dbReference type="Gene3D" id="6.10.250.330">
    <property type="match status" value="1"/>
</dbReference>
<evidence type="ECO:0000313" key="6">
    <source>
        <dbReference type="Proteomes" id="UP000095768"/>
    </source>
</evidence>
<sequence length="84" mass="9635">MTIITYSNARKAFRKLIDKVNDDNDIVTITTNDRNAVLMGEDDYNAIMETLYLQQTPANAQHLAQSIAEVEKAYMMEVDIDDYE</sequence>